<comment type="subcellular location">
    <subcellularLocation>
        <location evidence="1">Membrane</location>
        <topology evidence="1">Multi-pass membrane protein</topology>
    </subcellularLocation>
</comment>
<feature type="repeat" description="Solcar" evidence="6">
    <location>
        <begin position="329"/>
        <end position="417"/>
    </location>
</feature>
<keyword evidence="9" id="KW-1185">Reference proteome</keyword>
<dbReference type="PRINTS" id="PR00926">
    <property type="entry name" value="MITOCARRIER"/>
</dbReference>
<evidence type="ECO:0000256" key="5">
    <source>
        <dbReference type="ARBA" id="ARBA00023136"/>
    </source>
</evidence>
<evidence type="ECO:0000313" key="9">
    <source>
        <dbReference type="Proteomes" id="UP000824890"/>
    </source>
</evidence>
<comment type="similarity">
    <text evidence="7">Belongs to the mitochondrial carrier (TC 2.A.29) family.</text>
</comment>
<evidence type="ECO:0008006" key="10">
    <source>
        <dbReference type="Google" id="ProtNLM"/>
    </source>
</evidence>
<dbReference type="InterPro" id="IPR023395">
    <property type="entry name" value="MCP_dom_sf"/>
</dbReference>
<dbReference type="Pfam" id="PF00153">
    <property type="entry name" value="Mito_carr"/>
    <property type="match status" value="2"/>
</dbReference>
<dbReference type="InterPro" id="IPR002067">
    <property type="entry name" value="MCP"/>
</dbReference>
<organism evidence="8 9">
    <name type="scientific">Brassica napus</name>
    <name type="common">Rape</name>
    <dbReference type="NCBI Taxonomy" id="3708"/>
    <lineage>
        <taxon>Eukaryota</taxon>
        <taxon>Viridiplantae</taxon>
        <taxon>Streptophyta</taxon>
        <taxon>Embryophyta</taxon>
        <taxon>Tracheophyta</taxon>
        <taxon>Spermatophyta</taxon>
        <taxon>Magnoliopsida</taxon>
        <taxon>eudicotyledons</taxon>
        <taxon>Gunneridae</taxon>
        <taxon>Pentapetalae</taxon>
        <taxon>rosids</taxon>
        <taxon>malvids</taxon>
        <taxon>Brassicales</taxon>
        <taxon>Brassicaceae</taxon>
        <taxon>Brassiceae</taxon>
        <taxon>Brassica</taxon>
    </lineage>
</organism>
<gene>
    <name evidence="8" type="ORF">HID58_040522</name>
</gene>
<protein>
    <recommendedName>
        <fullName evidence="10">Mitochondrial carrier protein</fullName>
    </recommendedName>
</protein>
<evidence type="ECO:0000256" key="3">
    <source>
        <dbReference type="ARBA" id="ARBA00022692"/>
    </source>
</evidence>
<evidence type="ECO:0000256" key="2">
    <source>
        <dbReference type="ARBA" id="ARBA00022448"/>
    </source>
</evidence>
<evidence type="ECO:0000256" key="4">
    <source>
        <dbReference type="ARBA" id="ARBA00022737"/>
    </source>
</evidence>
<evidence type="ECO:0000313" key="8">
    <source>
        <dbReference type="EMBL" id="KAH0901019.1"/>
    </source>
</evidence>
<dbReference type="InterPro" id="IPR018108">
    <property type="entry name" value="MCP_transmembrane"/>
</dbReference>
<keyword evidence="4" id="KW-0677">Repeat</keyword>
<comment type="caution">
    <text evidence="8">The sequence shown here is derived from an EMBL/GenBank/DDBJ whole genome shotgun (WGS) entry which is preliminary data.</text>
</comment>
<proteinExistence type="inferred from homology"/>
<dbReference type="Proteomes" id="UP000824890">
    <property type="component" value="Unassembled WGS sequence"/>
</dbReference>
<evidence type="ECO:0000256" key="6">
    <source>
        <dbReference type="PROSITE-ProRule" id="PRU00282"/>
    </source>
</evidence>
<dbReference type="EMBL" id="JAGKQM010000011">
    <property type="protein sequence ID" value="KAH0901019.1"/>
    <property type="molecule type" value="Genomic_DNA"/>
</dbReference>
<reference evidence="8 9" key="1">
    <citation type="submission" date="2021-05" db="EMBL/GenBank/DDBJ databases">
        <title>Genome Assembly of Synthetic Allotetraploid Brassica napus Reveals Homoeologous Exchanges between Subgenomes.</title>
        <authorList>
            <person name="Davis J.T."/>
        </authorList>
    </citation>
    <scope>NUCLEOTIDE SEQUENCE [LARGE SCALE GENOMIC DNA]</scope>
    <source>
        <strain evidence="9">cv. Da-Ae</strain>
        <tissue evidence="8">Seedling</tissue>
    </source>
</reference>
<sequence length="426" mass="48312">MPGKLDSPTRTRVFWDVVDLPFPSGLPRPESPSLLINERGIVFMLLDIALWELDMEYNSLLEEPPLDYYFPPLDTTEPPCVFLDNLFLDNPSYISPHAIRYRMRMLGFGGEFSAMAGVGLEEKWVDWFKNDGIIINPPRAHIMPVDIVLWAMENPATFFQPRTLVVFYCRPPVFIWPIGRHTSSCPKLADLIQSQMLQCLPFCMYWLLDDCPSNPDPEEFRFLFSSTIREKGYPNCESVSAYVDKSNFSGDLIKLYRNSGLRSWSFVPGLHIRGFSMHLSKIIREEGPTELYRGLAPSLVGVVPYTATNYFAYDSLRKAYRSFSRKEKIGNIETLLIGSLAGALSSTATFPLEVARKHMQVAAVSGRVVYKNMLDALVRILEHEGILGWYKGLGPSCLKLVPAAGISFMCYEACKKILVENINQED</sequence>
<dbReference type="PROSITE" id="PS50920">
    <property type="entry name" value="SOLCAR"/>
    <property type="match status" value="2"/>
</dbReference>
<keyword evidence="5 6" id="KW-0472">Membrane</keyword>
<feature type="repeat" description="Solcar" evidence="6">
    <location>
        <begin position="232"/>
        <end position="319"/>
    </location>
</feature>
<dbReference type="SUPFAM" id="SSF103506">
    <property type="entry name" value="Mitochondrial carrier"/>
    <property type="match status" value="1"/>
</dbReference>
<dbReference type="Gene3D" id="1.50.40.10">
    <property type="entry name" value="Mitochondrial carrier domain"/>
    <property type="match status" value="1"/>
</dbReference>
<accession>A0ABQ8B894</accession>
<keyword evidence="2 7" id="KW-0813">Transport</keyword>
<keyword evidence="3 6" id="KW-0812">Transmembrane</keyword>
<dbReference type="PANTHER" id="PTHR24089">
    <property type="entry name" value="SOLUTE CARRIER FAMILY 25"/>
    <property type="match status" value="1"/>
</dbReference>
<evidence type="ECO:0000256" key="1">
    <source>
        <dbReference type="ARBA" id="ARBA00004141"/>
    </source>
</evidence>
<name>A0ABQ8B894_BRANA</name>
<evidence type="ECO:0000256" key="7">
    <source>
        <dbReference type="RuleBase" id="RU000488"/>
    </source>
</evidence>